<name>A0A6G4WVL2_9ACTN</name>
<accession>A0A6G4WVL2</accession>
<dbReference type="EMBL" id="JAAKZZ010000063">
    <property type="protein sequence ID" value="NGO68511.1"/>
    <property type="molecule type" value="Genomic_DNA"/>
</dbReference>
<evidence type="ECO:0000256" key="2">
    <source>
        <dbReference type="SAM" id="Phobius"/>
    </source>
</evidence>
<keyword evidence="2" id="KW-0472">Membrane</keyword>
<dbReference type="Proteomes" id="UP000477722">
    <property type="component" value="Unassembled WGS sequence"/>
</dbReference>
<sequence>MANTVNIIVGATNATGRGLAGVNQSINRLARTAAQADRDVGSLRANAVSLAPALLPIAAATAPIAAGLGAAAGAMLAFGAATVPQIKNLADAAKAETEYKDAVQKSGARSAEAVKAHRQLADQMARLPQPTREAAAGFMVLRDDFQEWSDSLASSTMPVFTKSFAAFRALLPKTSGLVRATSRELDRFVTIAAGGLATPGFDRFMARFEEFAGETLRRATDGVIRLARRLQSSSSGGGIRTFMEFAQENAPLVREALTNLSRALTNLLRAASQTGVGLLQVVNVLAKLVASVPSGLLTKLLQLYTAFRLLRLGAAGLAALSGGVASFTGAIIAMRAAAAGAATRTAALGAAWGALSRGARFGIIAGGLAAAALGIKKLADRARGAPPDINKLTTSLKELANTGRFTGELQKTFGDVDGLVKKIKQLGKETEKANKTALGFRIPGLDDAADKLAGAINDMAKGGESLNALKEDFKGLDEALAGLVKGGHADVAAQSFARIKRAAREQGVSMKELNALVPEYRAAMAELKANNELAARGMGLFGEQAIATKAKLESQKQSADGLRQAIQALNDAQRAGLGGMIGFEAAIDAATKAARQNAGALRMRRGELVLNSEKSRNAASALQDLAAKTDEAATTARESGRSWSHVNGIYDRGRKKLIQSAVQMGLTRAEAKKLAAQILKTPDKTARLKGNLEDLARKVKSAKRRIRSVPKSKRHTLRGLISDLERKLARAKRQIRSVPKSKRSSIRATIAQLQAQIRRAKNAIGSVRGKTVTIRTNYVISRKATKGATFGRGGSYWRAHGGIVGGMAHGGVRGGG</sequence>
<keyword evidence="4" id="KW-1185">Reference proteome</keyword>
<organism evidence="3 4">
    <name type="scientific">Streptomyces boncukensis</name>
    <dbReference type="NCBI Taxonomy" id="2711219"/>
    <lineage>
        <taxon>Bacteria</taxon>
        <taxon>Bacillati</taxon>
        <taxon>Actinomycetota</taxon>
        <taxon>Actinomycetes</taxon>
        <taxon>Kitasatosporales</taxon>
        <taxon>Streptomycetaceae</taxon>
        <taxon>Streptomyces</taxon>
    </lineage>
</organism>
<evidence type="ECO:0000313" key="3">
    <source>
        <dbReference type="EMBL" id="NGO68511.1"/>
    </source>
</evidence>
<keyword evidence="2" id="KW-0812">Transmembrane</keyword>
<feature type="non-terminal residue" evidence="3">
    <location>
        <position position="816"/>
    </location>
</feature>
<protein>
    <submittedName>
        <fullName evidence="3">Phage tail protein</fullName>
    </submittedName>
</protein>
<feature type="transmembrane region" description="Helical" evidence="2">
    <location>
        <begin position="309"/>
        <end position="338"/>
    </location>
</feature>
<gene>
    <name evidence="3" type="ORF">G5C65_09115</name>
</gene>
<feature type="coiled-coil region" evidence="1">
    <location>
        <begin position="685"/>
        <end position="770"/>
    </location>
</feature>
<keyword evidence="1" id="KW-0175">Coiled coil</keyword>
<evidence type="ECO:0000256" key="1">
    <source>
        <dbReference type="SAM" id="Coils"/>
    </source>
</evidence>
<feature type="transmembrane region" description="Helical" evidence="2">
    <location>
        <begin position="53"/>
        <end position="78"/>
    </location>
</feature>
<comment type="caution">
    <text evidence="3">The sequence shown here is derived from an EMBL/GenBank/DDBJ whole genome shotgun (WGS) entry which is preliminary data.</text>
</comment>
<keyword evidence="2" id="KW-1133">Transmembrane helix</keyword>
<dbReference type="AlphaFoldDB" id="A0A6G4WVL2"/>
<proteinExistence type="predicted"/>
<reference evidence="3 4" key="1">
    <citation type="submission" date="2020-02" db="EMBL/GenBank/DDBJ databases">
        <title>Whole-genome analyses of novel actinobacteria.</title>
        <authorList>
            <person name="Sahin N."/>
            <person name="Tatar D."/>
        </authorList>
    </citation>
    <scope>NUCLEOTIDE SEQUENCE [LARGE SCALE GENOMIC DNA]</scope>
    <source>
        <strain evidence="3 4">SB3404</strain>
    </source>
</reference>
<feature type="coiled-coil region" evidence="1">
    <location>
        <begin position="510"/>
        <end position="572"/>
    </location>
</feature>
<evidence type="ECO:0000313" key="4">
    <source>
        <dbReference type="Proteomes" id="UP000477722"/>
    </source>
</evidence>